<evidence type="ECO:0000256" key="1">
    <source>
        <dbReference type="ARBA" id="ARBA00022723"/>
    </source>
</evidence>
<dbReference type="EMBL" id="QZWG01000012">
    <property type="protein sequence ID" value="RZB74897.1"/>
    <property type="molecule type" value="Genomic_DNA"/>
</dbReference>
<dbReference type="PROSITE" id="PS51266">
    <property type="entry name" value="ZF_CHY"/>
    <property type="match status" value="1"/>
</dbReference>
<evidence type="ECO:0000256" key="3">
    <source>
        <dbReference type="ARBA" id="ARBA00022833"/>
    </source>
</evidence>
<protein>
    <submittedName>
        <fullName evidence="6">E3 ubiquitin-protein ligase RZFP34</fullName>
    </submittedName>
</protein>
<dbReference type="Pfam" id="PF14599">
    <property type="entry name" value="zinc_ribbon_6"/>
    <property type="match status" value="1"/>
</dbReference>
<dbReference type="GO" id="GO:0016567">
    <property type="term" value="P:protein ubiquitination"/>
    <property type="evidence" value="ECO:0007669"/>
    <property type="project" value="TreeGrafter"/>
</dbReference>
<dbReference type="Pfam" id="PF05495">
    <property type="entry name" value="zf-CHY"/>
    <property type="match status" value="1"/>
</dbReference>
<dbReference type="AlphaFoldDB" id="A0A445HMB3"/>
<evidence type="ECO:0000259" key="5">
    <source>
        <dbReference type="PROSITE" id="PS51266"/>
    </source>
</evidence>
<evidence type="ECO:0000313" key="6">
    <source>
        <dbReference type="EMBL" id="RZB74897.1"/>
    </source>
</evidence>
<name>A0A445HMB3_GLYSO</name>
<feature type="domain" description="CHY-type" evidence="5">
    <location>
        <begin position="31"/>
        <end position="100"/>
    </location>
</feature>
<dbReference type="InterPro" id="IPR008913">
    <property type="entry name" value="Znf_CHY"/>
</dbReference>
<keyword evidence="3" id="KW-0862">Zinc</keyword>
<evidence type="ECO:0000256" key="4">
    <source>
        <dbReference type="PROSITE-ProRule" id="PRU00601"/>
    </source>
</evidence>
<keyword evidence="7" id="KW-1185">Reference proteome</keyword>
<dbReference type="InterPro" id="IPR039512">
    <property type="entry name" value="RCHY1_zinc-ribbon"/>
</dbReference>
<dbReference type="PANTHER" id="PTHR21319:SF58">
    <property type="entry name" value="E3 UBIQUITIN-PROTEIN LIGASE RZFP34"/>
    <property type="match status" value="1"/>
</dbReference>
<dbReference type="Proteomes" id="UP000289340">
    <property type="component" value="Chromosome 12"/>
</dbReference>
<organism evidence="6 7">
    <name type="scientific">Glycine soja</name>
    <name type="common">Wild soybean</name>
    <dbReference type="NCBI Taxonomy" id="3848"/>
    <lineage>
        <taxon>Eukaryota</taxon>
        <taxon>Viridiplantae</taxon>
        <taxon>Streptophyta</taxon>
        <taxon>Embryophyta</taxon>
        <taxon>Tracheophyta</taxon>
        <taxon>Spermatophyta</taxon>
        <taxon>Magnoliopsida</taxon>
        <taxon>eudicotyledons</taxon>
        <taxon>Gunneridae</taxon>
        <taxon>Pentapetalae</taxon>
        <taxon>rosids</taxon>
        <taxon>fabids</taxon>
        <taxon>Fabales</taxon>
        <taxon>Fabaceae</taxon>
        <taxon>Papilionoideae</taxon>
        <taxon>50 kb inversion clade</taxon>
        <taxon>NPAAA clade</taxon>
        <taxon>indigoferoid/millettioid clade</taxon>
        <taxon>Phaseoleae</taxon>
        <taxon>Glycine</taxon>
        <taxon>Glycine subgen. Soja</taxon>
    </lineage>
</organism>
<dbReference type="GO" id="GO:0008270">
    <property type="term" value="F:zinc ion binding"/>
    <property type="evidence" value="ECO:0007669"/>
    <property type="project" value="UniProtKB-KW"/>
</dbReference>
<reference evidence="6 7" key="1">
    <citation type="submission" date="2018-09" db="EMBL/GenBank/DDBJ databases">
        <title>A high-quality reference genome of wild soybean provides a powerful tool to mine soybean genomes.</title>
        <authorList>
            <person name="Xie M."/>
            <person name="Chung C.Y.L."/>
            <person name="Li M.-W."/>
            <person name="Wong F.-L."/>
            <person name="Chan T.-F."/>
            <person name="Lam H.-M."/>
        </authorList>
    </citation>
    <scope>NUCLEOTIDE SEQUENCE [LARGE SCALE GENOMIC DNA]</scope>
    <source>
        <strain evidence="7">cv. W05</strain>
        <tissue evidence="6">Hypocotyl of etiolated seedlings</tissue>
    </source>
</reference>
<comment type="caution">
    <text evidence="6">The sequence shown here is derived from an EMBL/GenBank/DDBJ whole genome shotgun (WGS) entry which is preliminary data.</text>
</comment>
<keyword evidence="1" id="KW-0479">Metal-binding</keyword>
<dbReference type="InterPro" id="IPR037274">
    <property type="entry name" value="Znf_CHY_sf"/>
</dbReference>
<dbReference type="GO" id="GO:0006511">
    <property type="term" value="P:ubiquitin-dependent protein catabolic process"/>
    <property type="evidence" value="ECO:0007669"/>
    <property type="project" value="TreeGrafter"/>
</dbReference>
<evidence type="ECO:0000256" key="2">
    <source>
        <dbReference type="ARBA" id="ARBA00022771"/>
    </source>
</evidence>
<gene>
    <name evidence="6" type="ORF">D0Y65_033703</name>
</gene>
<sequence>METTAEAVLFHCLVVAECSESSPTQLSAMEPEILNFGCMHYRRRCKIRVPCCDEVFDCRHCHNEAKKTHIFNVSLLLRPFLVINVIEYSCPVCSKSVCDMSSVWNKLEELIASTPMPETYKNKMVWILCNDCGVNSHVQFQIMA</sequence>
<dbReference type="SUPFAM" id="SSF161219">
    <property type="entry name" value="CHY zinc finger-like"/>
    <property type="match status" value="1"/>
</dbReference>
<keyword evidence="2 4" id="KW-0863">Zinc-finger</keyword>
<dbReference type="GO" id="GO:0005634">
    <property type="term" value="C:nucleus"/>
    <property type="evidence" value="ECO:0007669"/>
    <property type="project" value="TreeGrafter"/>
</dbReference>
<accession>A0A445HMB3</accession>
<dbReference type="Gene3D" id="2.20.28.10">
    <property type="match status" value="1"/>
</dbReference>
<dbReference type="PANTHER" id="PTHR21319">
    <property type="entry name" value="RING FINGER AND CHY ZINC FINGER DOMAIN-CONTAINING PROTEIN 1"/>
    <property type="match status" value="1"/>
</dbReference>
<dbReference type="GO" id="GO:0061630">
    <property type="term" value="F:ubiquitin protein ligase activity"/>
    <property type="evidence" value="ECO:0007669"/>
    <property type="project" value="TreeGrafter"/>
</dbReference>
<evidence type="ECO:0000313" key="7">
    <source>
        <dbReference type="Proteomes" id="UP000289340"/>
    </source>
</evidence>
<proteinExistence type="predicted"/>